<organism evidence="4 5">
    <name type="scientific">Prorocentrum cordatum</name>
    <dbReference type="NCBI Taxonomy" id="2364126"/>
    <lineage>
        <taxon>Eukaryota</taxon>
        <taxon>Sar</taxon>
        <taxon>Alveolata</taxon>
        <taxon>Dinophyceae</taxon>
        <taxon>Prorocentrales</taxon>
        <taxon>Prorocentraceae</taxon>
        <taxon>Prorocentrum</taxon>
    </lineage>
</organism>
<sequence length="397" mass="40741">MRAIPAAAVVLLLPAGCVSLGQLSIGGQQSVRDTEDFSELYKDFDADVQALLRGGTGGAGDPLLEGPSTYVLEEPGRMQQDGPAQTEPGSQPQGLAADDLASEDAQLAADLAEPVVAGAGAALAETSPQAPGDSALPPEQGAGAEAPERAAGGAEISAEPLGEPSADEAPPAVALEALPLVPGIPEAAPAVALQALPMVPGGPRPPSASAVALEALPMVPGAPRAPAQERRTVSPVDLHNQELTTETMEEAPPNLDDILARTEKIATILAQDSGTLAVELSELTRKLKASRAGAQRTLAAEATPPSIPASDLEQGPTPDRPGGADAGKDKEKEKSGGGWLEKSTISSPILTLNHQLADYPTYMFWSGVGLLSIIVCCSCCVRPMMRRRQEARDGRLL</sequence>
<protein>
    <submittedName>
        <fullName evidence="4">Uncharacterized protein</fullName>
    </submittedName>
</protein>
<feature type="region of interest" description="Disordered" evidence="1">
    <location>
        <begin position="125"/>
        <end position="168"/>
    </location>
</feature>
<dbReference type="Proteomes" id="UP001189429">
    <property type="component" value="Unassembled WGS sequence"/>
</dbReference>
<reference evidence="4" key="1">
    <citation type="submission" date="2023-10" db="EMBL/GenBank/DDBJ databases">
        <authorList>
            <person name="Chen Y."/>
            <person name="Shah S."/>
            <person name="Dougan E. K."/>
            <person name="Thang M."/>
            <person name="Chan C."/>
        </authorList>
    </citation>
    <scope>NUCLEOTIDE SEQUENCE [LARGE SCALE GENOMIC DNA]</scope>
</reference>
<proteinExistence type="predicted"/>
<keyword evidence="2" id="KW-0472">Membrane</keyword>
<feature type="region of interest" description="Disordered" evidence="1">
    <location>
        <begin position="74"/>
        <end position="100"/>
    </location>
</feature>
<feature type="chain" id="PRO_5047161748" evidence="3">
    <location>
        <begin position="20"/>
        <end position="397"/>
    </location>
</feature>
<feature type="compositionally biased region" description="Low complexity" evidence="1">
    <location>
        <begin position="135"/>
        <end position="155"/>
    </location>
</feature>
<keyword evidence="2" id="KW-0812">Transmembrane</keyword>
<keyword evidence="3" id="KW-0732">Signal</keyword>
<keyword evidence="2" id="KW-1133">Transmembrane helix</keyword>
<accession>A0ABN9U3Z3</accession>
<dbReference type="EMBL" id="CAUYUJ010015393">
    <property type="protein sequence ID" value="CAK0853387.1"/>
    <property type="molecule type" value="Genomic_DNA"/>
</dbReference>
<feature type="signal peptide" evidence="3">
    <location>
        <begin position="1"/>
        <end position="19"/>
    </location>
</feature>
<evidence type="ECO:0000256" key="2">
    <source>
        <dbReference type="SAM" id="Phobius"/>
    </source>
</evidence>
<name>A0ABN9U3Z3_9DINO</name>
<keyword evidence="5" id="KW-1185">Reference proteome</keyword>
<feature type="transmembrane region" description="Helical" evidence="2">
    <location>
        <begin position="362"/>
        <end position="381"/>
    </location>
</feature>
<comment type="caution">
    <text evidence="4">The sequence shown here is derived from an EMBL/GenBank/DDBJ whole genome shotgun (WGS) entry which is preliminary data.</text>
</comment>
<evidence type="ECO:0000313" key="5">
    <source>
        <dbReference type="Proteomes" id="UP001189429"/>
    </source>
</evidence>
<evidence type="ECO:0000313" key="4">
    <source>
        <dbReference type="EMBL" id="CAK0853387.1"/>
    </source>
</evidence>
<evidence type="ECO:0000256" key="1">
    <source>
        <dbReference type="SAM" id="MobiDB-lite"/>
    </source>
</evidence>
<feature type="compositionally biased region" description="Basic and acidic residues" evidence="1">
    <location>
        <begin position="326"/>
        <end position="335"/>
    </location>
</feature>
<feature type="region of interest" description="Disordered" evidence="1">
    <location>
        <begin position="294"/>
        <end position="340"/>
    </location>
</feature>
<evidence type="ECO:0000256" key="3">
    <source>
        <dbReference type="SAM" id="SignalP"/>
    </source>
</evidence>
<gene>
    <name evidence="4" type="ORF">PCOR1329_LOCUS44883</name>
</gene>